<name>A0AAW0QYZ7_9PEZI</name>
<sequence length="225" mass="25089">MPLLNSKIPKTLDREYNVAIGKHSKADELLGQGKVAEAESLLRAALNWSQQSLGGAHEMTVSFQEDLAVFLAQVGKFDEAIEVNMAAWQTREKARDSSRSRHKAHLNLALDLTHQGRLMEAASHFERVYASQLSDTATFGADDLQTLSTGHELATCWFQLGHQKKTTISRSRPGPSTRTCWSDSFATETLTPWMSSGRAWLWEKTTTVLRSTPKRKNSSTLARCL</sequence>
<dbReference type="AlphaFoldDB" id="A0AAW0QYZ7"/>
<evidence type="ECO:0008006" key="3">
    <source>
        <dbReference type="Google" id="ProtNLM"/>
    </source>
</evidence>
<evidence type="ECO:0000313" key="2">
    <source>
        <dbReference type="Proteomes" id="UP001392437"/>
    </source>
</evidence>
<protein>
    <recommendedName>
        <fullName evidence="3">Tetratricopeptide repeat-containing protein</fullName>
    </recommendedName>
</protein>
<dbReference type="Proteomes" id="UP001392437">
    <property type="component" value="Unassembled WGS sequence"/>
</dbReference>
<dbReference type="SUPFAM" id="SSF48452">
    <property type="entry name" value="TPR-like"/>
    <property type="match status" value="1"/>
</dbReference>
<keyword evidence="2" id="KW-1185">Reference proteome</keyword>
<comment type="caution">
    <text evidence="1">The sequence shown here is derived from an EMBL/GenBank/DDBJ whole genome shotgun (WGS) entry which is preliminary data.</text>
</comment>
<dbReference type="Gene3D" id="1.25.40.10">
    <property type="entry name" value="Tetratricopeptide repeat domain"/>
    <property type="match status" value="1"/>
</dbReference>
<evidence type="ECO:0000313" key="1">
    <source>
        <dbReference type="EMBL" id="KAK8120178.1"/>
    </source>
</evidence>
<reference evidence="1 2" key="1">
    <citation type="submission" date="2023-01" db="EMBL/GenBank/DDBJ databases">
        <title>Analysis of 21 Apiospora genomes using comparative genomics revels a genus with tremendous synthesis potential of carbohydrate active enzymes and secondary metabolites.</title>
        <authorList>
            <person name="Sorensen T."/>
        </authorList>
    </citation>
    <scope>NUCLEOTIDE SEQUENCE [LARGE SCALE GENOMIC DNA]</scope>
    <source>
        <strain evidence="1 2">CBS 117206</strain>
    </source>
</reference>
<gene>
    <name evidence="1" type="ORF">PG999_004298</name>
</gene>
<proteinExistence type="predicted"/>
<accession>A0AAW0QYZ7</accession>
<dbReference type="EMBL" id="JAQQWP010000004">
    <property type="protein sequence ID" value="KAK8120178.1"/>
    <property type="molecule type" value="Genomic_DNA"/>
</dbReference>
<organism evidence="1 2">
    <name type="scientific">Apiospora kogelbergensis</name>
    <dbReference type="NCBI Taxonomy" id="1337665"/>
    <lineage>
        <taxon>Eukaryota</taxon>
        <taxon>Fungi</taxon>
        <taxon>Dikarya</taxon>
        <taxon>Ascomycota</taxon>
        <taxon>Pezizomycotina</taxon>
        <taxon>Sordariomycetes</taxon>
        <taxon>Xylariomycetidae</taxon>
        <taxon>Amphisphaeriales</taxon>
        <taxon>Apiosporaceae</taxon>
        <taxon>Apiospora</taxon>
    </lineage>
</organism>
<dbReference type="InterPro" id="IPR011990">
    <property type="entry name" value="TPR-like_helical_dom_sf"/>
</dbReference>